<dbReference type="Proteomes" id="UP001234495">
    <property type="component" value="Unassembled WGS sequence"/>
</dbReference>
<dbReference type="Pfam" id="PF00753">
    <property type="entry name" value="Lactamase_B"/>
    <property type="match status" value="1"/>
</dbReference>
<comment type="cofactor">
    <cofactor evidence="1">
        <name>Zn(2+)</name>
        <dbReference type="ChEBI" id="CHEBI:29105"/>
    </cofactor>
</comment>
<comment type="caution">
    <text evidence="7">The sequence shown here is derived from an EMBL/GenBank/DDBJ whole genome shotgun (WGS) entry which is preliminary data.</text>
</comment>
<evidence type="ECO:0000259" key="6">
    <source>
        <dbReference type="SMART" id="SM00849"/>
    </source>
</evidence>
<proteinExistence type="inferred from homology"/>
<dbReference type="Gene3D" id="3.60.15.10">
    <property type="entry name" value="Ribonuclease Z/Hydroxyacylglutathione hydrolase-like"/>
    <property type="match status" value="1"/>
</dbReference>
<evidence type="ECO:0000313" key="7">
    <source>
        <dbReference type="EMBL" id="MDQ0232572.1"/>
    </source>
</evidence>
<accession>A0ABT9ZJU9</accession>
<keyword evidence="8" id="KW-1185">Reference proteome</keyword>
<reference evidence="7 8" key="1">
    <citation type="submission" date="2023-07" db="EMBL/GenBank/DDBJ databases">
        <title>Genomic Encyclopedia of Type Strains, Phase IV (KMG-IV): sequencing the most valuable type-strain genomes for metagenomic binning, comparative biology and taxonomic classification.</title>
        <authorList>
            <person name="Goeker M."/>
        </authorList>
    </citation>
    <scope>NUCLEOTIDE SEQUENCE [LARGE SCALE GENOMIC DNA]</scope>
    <source>
        <strain evidence="7 8">DSM 29005</strain>
    </source>
</reference>
<dbReference type="PANTHER" id="PTHR42978">
    <property type="entry name" value="QUORUM-QUENCHING LACTONASE YTNP-RELATED-RELATED"/>
    <property type="match status" value="1"/>
</dbReference>
<keyword evidence="3" id="KW-0479">Metal-binding</keyword>
<evidence type="ECO:0000256" key="3">
    <source>
        <dbReference type="ARBA" id="ARBA00022723"/>
    </source>
</evidence>
<feature type="domain" description="Metallo-beta-lactamase" evidence="6">
    <location>
        <begin position="33"/>
        <end position="268"/>
    </location>
</feature>
<dbReference type="InterPro" id="IPR001279">
    <property type="entry name" value="Metallo-B-lactamas"/>
</dbReference>
<evidence type="ECO:0000256" key="4">
    <source>
        <dbReference type="ARBA" id="ARBA00022801"/>
    </source>
</evidence>
<evidence type="ECO:0000256" key="2">
    <source>
        <dbReference type="ARBA" id="ARBA00007749"/>
    </source>
</evidence>
<organism evidence="7 8">
    <name type="scientific">Metabacillus malikii</name>
    <dbReference type="NCBI Taxonomy" id="1504265"/>
    <lineage>
        <taxon>Bacteria</taxon>
        <taxon>Bacillati</taxon>
        <taxon>Bacillota</taxon>
        <taxon>Bacilli</taxon>
        <taxon>Bacillales</taxon>
        <taxon>Bacillaceae</taxon>
        <taxon>Metabacillus</taxon>
    </lineage>
</organism>
<evidence type="ECO:0000256" key="1">
    <source>
        <dbReference type="ARBA" id="ARBA00001947"/>
    </source>
</evidence>
<dbReference type="InterPro" id="IPR051013">
    <property type="entry name" value="MBL_superfamily_lactonases"/>
</dbReference>
<dbReference type="SMART" id="SM00849">
    <property type="entry name" value="Lactamase_B"/>
    <property type="match status" value="1"/>
</dbReference>
<keyword evidence="5" id="KW-0862">Zinc</keyword>
<dbReference type="RefSeq" id="WP_307344687.1">
    <property type="nucleotide sequence ID" value="NZ_JAUSUD010000022.1"/>
</dbReference>
<protein>
    <submittedName>
        <fullName evidence="7">Glyoxylase-like metal-dependent hydrolase (Beta-lactamase superfamily II)</fullName>
    </submittedName>
</protein>
<dbReference type="CDD" id="cd07730">
    <property type="entry name" value="metallo-hydrolase-like_MBL-fold"/>
    <property type="match status" value="1"/>
</dbReference>
<dbReference type="PANTHER" id="PTHR42978:SF2">
    <property type="entry name" value="102 KBASES UNSTABLE REGION: FROM 1 TO 119443"/>
    <property type="match status" value="1"/>
</dbReference>
<dbReference type="EMBL" id="JAUSUD010000022">
    <property type="protein sequence ID" value="MDQ0232572.1"/>
    <property type="molecule type" value="Genomic_DNA"/>
</dbReference>
<comment type="similarity">
    <text evidence="2">Belongs to the metallo-beta-lactamase superfamily.</text>
</comment>
<sequence length="283" mass="32606">MTVSSLSFYECGYCTHSKKIIYSKGSYQQMKFPATVALIKHDKIGYILFDTGYASHFFEATKSFPYSAYAKITPVYFSEEKSIKRQLEKDGIDRSQIKYIILSHFHGDHTAGLKDFPEAKILSFNKAYQNISTKSKFHAITKGCLHDLLPDDLEARISFIDKMIELQLDKSYGEFTIGFDIFNDNSLIATDLTGHAIGQFGIFVNLKSGKRVFLVADAVWISDTYEKLVYPHWLANIIIEDKKSYRRNVERLNDLHTRYPEIDIVPTHCYRTGEKVKRGIIYE</sequence>
<name>A0ABT9ZJU9_9BACI</name>
<gene>
    <name evidence="7" type="ORF">J2S19_003894</name>
</gene>
<dbReference type="InterPro" id="IPR036866">
    <property type="entry name" value="RibonucZ/Hydroxyglut_hydro"/>
</dbReference>
<keyword evidence="4" id="KW-0378">Hydrolase</keyword>
<evidence type="ECO:0000256" key="5">
    <source>
        <dbReference type="ARBA" id="ARBA00022833"/>
    </source>
</evidence>
<evidence type="ECO:0000313" key="8">
    <source>
        <dbReference type="Proteomes" id="UP001234495"/>
    </source>
</evidence>
<dbReference type="SUPFAM" id="SSF56281">
    <property type="entry name" value="Metallo-hydrolase/oxidoreductase"/>
    <property type="match status" value="1"/>
</dbReference>